<reference evidence="8 9" key="1">
    <citation type="journal article" date="2017" name="PLoS Biol.">
        <title>The sea cucumber genome provides insights into morphological evolution and visceral regeneration.</title>
        <authorList>
            <person name="Zhang X."/>
            <person name="Sun L."/>
            <person name="Yuan J."/>
            <person name="Sun Y."/>
            <person name="Gao Y."/>
            <person name="Zhang L."/>
            <person name="Li S."/>
            <person name="Dai H."/>
            <person name="Hamel J.F."/>
            <person name="Liu C."/>
            <person name="Yu Y."/>
            <person name="Liu S."/>
            <person name="Lin W."/>
            <person name="Guo K."/>
            <person name="Jin S."/>
            <person name="Xu P."/>
            <person name="Storey K.B."/>
            <person name="Huan P."/>
            <person name="Zhang T."/>
            <person name="Zhou Y."/>
            <person name="Zhang J."/>
            <person name="Lin C."/>
            <person name="Li X."/>
            <person name="Xing L."/>
            <person name="Huo D."/>
            <person name="Sun M."/>
            <person name="Wang L."/>
            <person name="Mercier A."/>
            <person name="Li F."/>
            <person name="Yang H."/>
            <person name="Xiang J."/>
        </authorList>
    </citation>
    <scope>NUCLEOTIDE SEQUENCE [LARGE SCALE GENOMIC DNA]</scope>
    <source>
        <strain evidence="8">Shaxun</strain>
        <tissue evidence="8">Muscle</tissue>
    </source>
</reference>
<dbReference type="GO" id="GO:0016020">
    <property type="term" value="C:membrane"/>
    <property type="evidence" value="ECO:0007669"/>
    <property type="project" value="UniProtKB-SubCell"/>
</dbReference>
<feature type="compositionally biased region" description="Basic and acidic residues" evidence="6">
    <location>
        <begin position="412"/>
        <end position="429"/>
    </location>
</feature>
<proteinExistence type="predicted"/>
<protein>
    <submittedName>
        <fullName evidence="8">Dispatched-like protein 1</fullName>
    </submittedName>
</protein>
<accession>A0A2G8K6Y0</accession>
<keyword evidence="4 7" id="KW-0472">Membrane</keyword>
<feature type="compositionally biased region" description="Acidic residues" evidence="6">
    <location>
        <begin position="136"/>
        <end position="150"/>
    </location>
</feature>
<evidence type="ECO:0000256" key="4">
    <source>
        <dbReference type="ARBA" id="ARBA00023136"/>
    </source>
</evidence>
<dbReference type="PANTHER" id="PTHR45951:SF3">
    <property type="entry name" value="PROTEIN DISPATCHED"/>
    <property type="match status" value="1"/>
</dbReference>
<dbReference type="STRING" id="307972.A0A2G8K6Y0"/>
<evidence type="ECO:0000313" key="8">
    <source>
        <dbReference type="EMBL" id="PIK43732.1"/>
    </source>
</evidence>
<sequence>MQETKIYRGPYFAQTAGCTCWKDVKQRLLFRYSYLLTRHSVFFCIGTLFLVSCFITVSFVMFDPPDFTDPIAGFEPRGTEISQRSIAWANLMKSTGSDLRLSTYPVNWNENVPDESSSIQFSEGEDSWMPVNSTIDESEESVSSSEEDGTTESNKHDIYLCGNPALYQPRSVPAILLHRQPHMLFQLELGVYVALLTGHQSCDSVTEESVAHVLNLIMKCSHYYRTKELKPDCASFGCQTVPEECVAHNAVFNILHFLVDVDFMSVENPTTTTSATPWLFPGLRGRRHKEHLRRQLQGPDGVGRRDHCVGALLQHQGRSVQRISDVGYSVPESGDILHCDLDVDLHRIVLHHPDGHRQHRDVLDHCLLPVRGGPQDSFLPIHEPHQCHTAGRHWSRRHLRVLRRLETGQSRQDQRRSGHPDDADIEPRSAVHVRDQPHNRFGVLHEHRQHDHLHQVLWNILRVSYSLKFHSQYHMVACRHRFPRHLPGWAGRPWRVHAWQWQEGEVQTVMANDQKANHGLVEGILRKGPALHSDPSAIRLVSAVHLTDERGRVFQSADHSLWGVKEKDTGNRLDPDSKGSLSSMEISINATFPYDASLFQYCLEMATHDLHQEYPALFDKRKPGPRFLAVNNSISALLVEFDSRTSFSYVYEDIKNLWITWMGG</sequence>
<keyword evidence="5" id="KW-0325">Glycoprotein</keyword>
<evidence type="ECO:0000256" key="3">
    <source>
        <dbReference type="ARBA" id="ARBA00022989"/>
    </source>
</evidence>
<comment type="subcellular location">
    <subcellularLocation>
        <location evidence="1">Membrane</location>
        <topology evidence="1">Multi-pass membrane protein</topology>
    </subcellularLocation>
</comment>
<dbReference type="OrthoDB" id="8959390at2759"/>
<feature type="region of interest" description="Disordered" evidence="6">
    <location>
        <begin position="405"/>
        <end position="429"/>
    </location>
</feature>
<dbReference type="GO" id="GO:0007224">
    <property type="term" value="P:smoothened signaling pathway"/>
    <property type="evidence" value="ECO:0007669"/>
    <property type="project" value="TreeGrafter"/>
</dbReference>
<name>A0A2G8K6Y0_STIJA</name>
<dbReference type="GO" id="GO:0022857">
    <property type="term" value="F:transmembrane transporter activity"/>
    <property type="evidence" value="ECO:0007669"/>
    <property type="project" value="TreeGrafter"/>
</dbReference>
<evidence type="ECO:0000256" key="1">
    <source>
        <dbReference type="ARBA" id="ARBA00004141"/>
    </source>
</evidence>
<feature type="transmembrane region" description="Helical" evidence="7">
    <location>
        <begin position="41"/>
        <end position="62"/>
    </location>
</feature>
<comment type="caution">
    <text evidence="8">The sequence shown here is derived from an EMBL/GenBank/DDBJ whole genome shotgun (WGS) entry which is preliminary data.</text>
</comment>
<evidence type="ECO:0000256" key="7">
    <source>
        <dbReference type="SAM" id="Phobius"/>
    </source>
</evidence>
<evidence type="ECO:0000256" key="2">
    <source>
        <dbReference type="ARBA" id="ARBA00022692"/>
    </source>
</evidence>
<dbReference type="Proteomes" id="UP000230750">
    <property type="component" value="Unassembled WGS sequence"/>
</dbReference>
<feature type="region of interest" description="Disordered" evidence="6">
    <location>
        <begin position="134"/>
        <end position="154"/>
    </location>
</feature>
<dbReference type="AlphaFoldDB" id="A0A2G8K6Y0"/>
<dbReference type="PANTHER" id="PTHR45951">
    <property type="entry name" value="PROTEIN DISPATCHED-RELATED"/>
    <property type="match status" value="1"/>
</dbReference>
<evidence type="ECO:0000256" key="6">
    <source>
        <dbReference type="SAM" id="MobiDB-lite"/>
    </source>
</evidence>
<organism evidence="8 9">
    <name type="scientific">Stichopus japonicus</name>
    <name type="common">Sea cucumber</name>
    <dbReference type="NCBI Taxonomy" id="307972"/>
    <lineage>
        <taxon>Eukaryota</taxon>
        <taxon>Metazoa</taxon>
        <taxon>Echinodermata</taxon>
        <taxon>Eleutherozoa</taxon>
        <taxon>Echinozoa</taxon>
        <taxon>Holothuroidea</taxon>
        <taxon>Aspidochirotacea</taxon>
        <taxon>Aspidochirotida</taxon>
        <taxon>Stichopodidae</taxon>
        <taxon>Apostichopus</taxon>
    </lineage>
</organism>
<keyword evidence="3 7" id="KW-1133">Transmembrane helix</keyword>
<evidence type="ECO:0000313" key="9">
    <source>
        <dbReference type="Proteomes" id="UP000230750"/>
    </source>
</evidence>
<keyword evidence="2 7" id="KW-0812">Transmembrane</keyword>
<dbReference type="EMBL" id="MRZV01000829">
    <property type="protein sequence ID" value="PIK43732.1"/>
    <property type="molecule type" value="Genomic_DNA"/>
</dbReference>
<evidence type="ECO:0000256" key="5">
    <source>
        <dbReference type="ARBA" id="ARBA00023180"/>
    </source>
</evidence>
<gene>
    <name evidence="8" type="ORF">BSL78_19409</name>
</gene>
<dbReference type="InterPro" id="IPR052081">
    <property type="entry name" value="Dispatched_Hh_regulator"/>
</dbReference>
<keyword evidence="9" id="KW-1185">Reference proteome</keyword>